<keyword evidence="4" id="KW-0406">Ion transport</keyword>
<dbReference type="GO" id="GO:0030001">
    <property type="term" value="P:metal ion transport"/>
    <property type="evidence" value="ECO:0007669"/>
    <property type="project" value="TreeGrafter"/>
</dbReference>
<keyword evidence="3" id="KW-0106">Calcium</keyword>
<evidence type="ECO:0000256" key="4">
    <source>
        <dbReference type="ARBA" id="ARBA00023065"/>
    </source>
</evidence>
<name>A0A538T6W2_UNCEI</name>
<dbReference type="SMART" id="SM00237">
    <property type="entry name" value="Calx_beta"/>
    <property type="match status" value="1"/>
</dbReference>
<gene>
    <name evidence="6" type="ORF">E6K76_04680</name>
</gene>
<proteinExistence type="predicted"/>
<evidence type="ECO:0000313" key="6">
    <source>
        <dbReference type="EMBL" id="TMQ59368.1"/>
    </source>
</evidence>
<keyword evidence="1" id="KW-0732">Signal</keyword>
<dbReference type="GO" id="GO:0007154">
    <property type="term" value="P:cell communication"/>
    <property type="evidence" value="ECO:0007669"/>
    <property type="project" value="InterPro"/>
</dbReference>
<evidence type="ECO:0000256" key="2">
    <source>
        <dbReference type="ARBA" id="ARBA00022737"/>
    </source>
</evidence>
<dbReference type="InterPro" id="IPR051171">
    <property type="entry name" value="CaCA"/>
</dbReference>
<dbReference type="SUPFAM" id="SSF141072">
    <property type="entry name" value="CalX-like"/>
    <property type="match status" value="2"/>
</dbReference>
<dbReference type="Gene3D" id="2.60.40.2030">
    <property type="match status" value="2"/>
</dbReference>
<dbReference type="AlphaFoldDB" id="A0A538T6W2"/>
<dbReference type="Gene3D" id="2.60.40.4070">
    <property type="match status" value="1"/>
</dbReference>
<evidence type="ECO:0000256" key="3">
    <source>
        <dbReference type="ARBA" id="ARBA00022837"/>
    </source>
</evidence>
<dbReference type="GO" id="GO:0016020">
    <property type="term" value="C:membrane"/>
    <property type="evidence" value="ECO:0007669"/>
    <property type="project" value="InterPro"/>
</dbReference>
<keyword evidence="4" id="KW-0813">Transport</keyword>
<dbReference type="InterPro" id="IPR026444">
    <property type="entry name" value="Secre_tail"/>
</dbReference>
<dbReference type="Proteomes" id="UP000316852">
    <property type="component" value="Unassembled WGS sequence"/>
</dbReference>
<evidence type="ECO:0000313" key="7">
    <source>
        <dbReference type="Proteomes" id="UP000316852"/>
    </source>
</evidence>
<dbReference type="InterPro" id="IPR003644">
    <property type="entry name" value="Calx_beta"/>
</dbReference>
<dbReference type="PANTHER" id="PTHR11878">
    <property type="entry name" value="SODIUM/CALCIUM EXCHANGER"/>
    <property type="match status" value="1"/>
</dbReference>
<dbReference type="EMBL" id="VBOW01000022">
    <property type="protein sequence ID" value="TMQ59368.1"/>
    <property type="molecule type" value="Genomic_DNA"/>
</dbReference>
<dbReference type="PANTHER" id="PTHR11878:SF65">
    <property type="entry name" value="NA_CA-EXCHANGE PROTEIN, ISOFORM G"/>
    <property type="match status" value="1"/>
</dbReference>
<protein>
    <submittedName>
        <fullName evidence="6">T9SS type A sorting domain-containing protein</fullName>
    </submittedName>
</protein>
<feature type="domain" description="Calx-beta" evidence="5">
    <location>
        <begin position="595"/>
        <end position="693"/>
    </location>
</feature>
<reference evidence="6 7" key="1">
    <citation type="journal article" date="2019" name="Nat. Microbiol.">
        <title>Mediterranean grassland soil C-N compound turnover is dependent on rainfall and depth, and is mediated by genomically divergent microorganisms.</title>
        <authorList>
            <person name="Diamond S."/>
            <person name="Andeer P.F."/>
            <person name="Li Z."/>
            <person name="Crits-Christoph A."/>
            <person name="Burstein D."/>
            <person name="Anantharaman K."/>
            <person name="Lane K.R."/>
            <person name="Thomas B.C."/>
            <person name="Pan C."/>
            <person name="Northen T.R."/>
            <person name="Banfield J.F."/>
        </authorList>
    </citation>
    <scope>NUCLEOTIDE SEQUENCE [LARGE SCALE GENOMIC DNA]</scope>
    <source>
        <strain evidence="6">WS_6</strain>
    </source>
</reference>
<dbReference type="Pfam" id="PF03160">
    <property type="entry name" value="Calx-beta"/>
    <property type="match status" value="2"/>
</dbReference>
<evidence type="ECO:0000256" key="1">
    <source>
        <dbReference type="ARBA" id="ARBA00022729"/>
    </source>
</evidence>
<accession>A0A538T6W2</accession>
<sequence length="1000" mass="103592">MAYNEMKFGVFAIHATKRTRLSRGVPSLAQPSEVHLLWIVRSSHQFLAATLSITAVSLLNPPASIAQSDHAHVRVAEPIPGQVRNTRHIDAAGNAVVNFENLAKQEALSGRPMPPVRALILPEVEEPAEPLSSLSPGSIQAPYSAFAASPSPSSSFMGLDDIPMVDSSYIVIPPDVGGAVGPTKIMSGLNNNYRIFNKSDGSVISTVGTATFWAPSGETALNGLTDPRTLYDPYNNRWIAVMQSVIPGAGDILVGVSQTSDPSGNWFLYRFAIGFTLDFPIVGFNKNWISVSINRYSTAGLFQRGINLVLNYPLARTGTGTGTIFTHAVNTHFCSAPCATYSPTSDTLYVATHLSSAGATYTLDMITGTPSAPVYTAGGSQTRPGGGWVQPGGQLLPQSAPNSGASSCGATPCVIETQDAQIRSAPVYRGGFIHYTQTIGLPSSGLAHTGVQWTKLDTPSGSFADGGRIEDATANSSNGGKWYAYPHIAVNSVGDFMVGYSQFSSAQHPSSGYSVHLAGDVAGTVRDPVIYKVGADYYHKDFGSGRNRWGDFSQAQVDPSDDRSLWTVQEYGETRVSTNDGGTGANGSRWSTYWANVAGPVPTVTIATGPSQSEGNSGLTPFTFAVNLSTGYSLPVTVNCQTSDGTATVAGNDYQASAGSITIPAGATSGTVTVNVVGDTNVEANETFTLTLTSATNAVIGSPSTSTGTIVNDDTYTITATAGANGSISPSGAVAVNSGADETLTIAADACYHIADVLVDGVSVGAVSTYTFTNVTANHTISAGFAPSLSVSIGDVIAIEGNVGTTGFDFPVRLSGPCTATVQATWKTADGTATVADGDYVADSSAVSFAPGATSGILTVRVNGDLTPEGQETILVNLSNPVNAGIADGQGLGTILNDDGASAVDNAALRDLSFAVEGGNPVADVVGFRLGLPASTRAELSIYDVAGRRVGHPLSGVLGAGYHTVKWHVHGGDAAAGSGVYFVRFTAEGRTFTRRFVLLR</sequence>
<organism evidence="6 7">
    <name type="scientific">Eiseniibacteriota bacterium</name>
    <dbReference type="NCBI Taxonomy" id="2212470"/>
    <lineage>
        <taxon>Bacteria</taxon>
        <taxon>Candidatus Eiseniibacteriota</taxon>
    </lineage>
</organism>
<comment type="caution">
    <text evidence="6">The sequence shown here is derived from an EMBL/GenBank/DDBJ whole genome shotgun (WGS) entry which is preliminary data.</text>
</comment>
<keyword evidence="2" id="KW-0677">Repeat</keyword>
<dbReference type="InterPro" id="IPR038081">
    <property type="entry name" value="CalX-like_sf"/>
</dbReference>
<evidence type="ECO:0000259" key="5">
    <source>
        <dbReference type="SMART" id="SM00237"/>
    </source>
</evidence>
<dbReference type="NCBIfam" id="TIGR04183">
    <property type="entry name" value="Por_Secre_tail"/>
    <property type="match status" value="1"/>
</dbReference>